<proteinExistence type="predicted"/>
<reference evidence="5" key="1">
    <citation type="submission" date="2016-06" db="UniProtKB">
        <authorList>
            <consortium name="WormBaseParasite"/>
        </authorList>
    </citation>
    <scope>IDENTIFICATION</scope>
</reference>
<dbReference type="PANTHER" id="PTHR14684">
    <property type="entry name" value="THIOREDOXIN DOMAIN-CONTAINING PROTEIN 15"/>
    <property type="match status" value="1"/>
</dbReference>
<dbReference type="AlphaFoldDB" id="A0A183UKL4"/>
<accession>A0A183UKL4</accession>
<keyword evidence="1" id="KW-0732">Signal</keyword>
<dbReference type="WBParaSite" id="TCNE_0000903401-mRNA-1">
    <property type="protein sequence ID" value="TCNE_0000903401-mRNA-1"/>
    <property type="gene ID" value="TCNE_0000903401"/>
</dbReference>
<dbReference type="Gene3D" id="3.40.30.10">
    <property type="entry name" value="Glutaredoxin"/>
    <property type="match status" value="1"/>
</dbReference>
<dbReference type="Proteomes" id="UP000050794">
    <property type="component" value="Unassembled WGS sequence"/>
</dbReference>
<dbReference type="InterPro" id="IPR013766">
    <property type="entry name" value="Thioredoxin_domain"/>
</dbReference>
<dbReference type="Pfam" id="PF00085">
    <property type="entry name" value="Thioredoxin"/>
    <property type="match status" value="1"/>
</dbReference>
<feature type="signal peptide" evidence="1">
    <location>
        <begin position="1"/>
        <end position="21"/>
    </location>
</feature>
<name>A0A183UKL4_TOXCA</name>
<gene>
    <name evidence="3" type="ORF">TCNE_LOCUS9034</name>
</gene>
<protein>
    <submittedName>
        <fullName evidence="5">Thioredoxin domain-containing protein 15</fullName>
    </submittedName>
</protein>
<dbReference type="PANTHER" id="PTHR14684:SF2">
    <property type="entry name" value="THIOREDOXIN DOMAIN-CONTAINING PROTEIN 15"/>
    <property type="match status" value="1"/>
</dbReference>
<evidence type="ECO:0000256" key="1">
    <source>
        <dbReference type="SAM" id="SignalP"/>
    </source>
</evidence>
<evidence type="ECO:0000259" key="2">
    <source>
        <dbReference type="Pfam" id="PF00085"/>
    </source>
</evidence>
<evidence type="ECO:0000313" key="5">
    <source>
        <dbReference type="WBParaSite" id="TCNE_0000903401-mRNA-1"/>
    </source>
</evidence>
<dbReference type="GO" id="GO:0005929">
    <property type="term" value="C:cilium"/>
    <property type="evidence" value="ECO:0007669"/>
    <property type="project" value="TreeGrafter"/>
</dbReference>
<organism evidence="4 5">
    <name type="scientific">Toxocara canis</name>
    <name type="common">Canine roundworm</name>
    <dbReference type="NCBI Taxonomy" id="6265"/>
    <lineage>
        <taxon>Eukaryota</taxon>
        <taxon>Metazoa</taxon>
        <taxon>Ecdysozoa</taxon>
        <taxon>Nematoda</taxon>
        <taxon>Chromadorea</taxon>
        <taxon>Rhabditida</taxon>
        <taxon>Spirurina</taxon>
        <taxon>Ascaridomorpha</taxon>
        <taxon>Ascaridoidea</taxon>
        <taxon>Toxocaridae</taxon>
        <taxon>Toxocara</taxon>
    </lineage>
</organism>
<sequence length="283" mass="31610">MLFWLDIAVLAGCLCRLGVLSEVGVANVERAPAPIHIEGSVRSVSLPVLSPKQCDYPKGAFSFLVKKMCPAADPLCILDAPFDFLADLKIRCSTAVRRDNTTVELMNSSELLRLISAMNDNEDLPLCMLTAFYAPECIFSARMAPFLNALPRAYPQLRVVACDASEYSRLHTRYGISGTPTIILWLDGMGVARMDDPPFSLDAFKEFIEKWTDLESIRSVSLQEADFEGPLPSHVKEGQVDWYLWLSSVAMILSSAYFFTVSKYGQSLWEIIRTNYVEANEAR</sequence>
<keyword evidence="4" id="KW-1185">Reference proteome</keyword>
<dbReference type="InterPro" id="IPR036249">
    <property type="entry name" value="Thioredoxin-like_sf"/>
</dbReference>
<evidence type="ECO:0000313" key="4">
    <source>
        <dbReference type="Proteomes" id="UP000050794"/>
    </source>
</evidence>
<reference evidence="3 4" key="2">
    <citation type="submission" date="2018-11" db="EMBL/GenBank/DDBJ databases">
        <authorList>
            <consortium name="Pathogen Informatics"/>
        </authorList>
    </citation>
    <scope>NUCLEOTIDE SEQUENCE [LARGE SCALE GENOMIC DNA]</scope>
</reference>
<feature type="domain" description="Thioredoxin" evidence="2">
    <location>
        <begin position="128"/>
        <end position="208"/>
    </location>
</feature>
<dbReference type="SUPFAM" id="SSF52833">
    <property type="entry name" value="Thioredoxin-like"/>
    <property type="match status" value="1"/>
</dbReference>
<dbReference type="EMBL" id="UYWY01020059">
    <property type="protein sequence ID" value="VDM40355.1"/>
    <property type="molecule type" value="Genomic_DNA"/>
</dbReference>
<dbReference type="GO" id="GO:0060271">
    <property type="term" value="P:cilium assembly"/>
    <property type="evidence" value="ECO:0007669"/>
    <property type="project" value="TreeGrafter"/>
</dbReference>
<feature type="chain" id="PRO_5044553250" evidence="1">
    <location>
        <begin position="22"/>
        <end position="283"/>
    </location>
</feature>
<dbReference type="InterPro" id="IPR042418">
    <property type="entry name" value="TXNDC15"/>
</dbReference>
<evidence type="ECO:0000313" key="3">
    <source>
        <dbReference type="EMBL" id="VDM40355.1"/>
    </source>
</evidence>